<feature type="coiled-coil region" evidence="1">
    <location>
        <begin position="12"/>
        <end position="68"/>
    </location>
</feature>
<dbReference type="EMBL" id="BMJD01000046">
    <property type="protein sequence ID" value="GGB57497.1"/>
    <property type="molecule type" value="Genomic_DNA"/>
</dbReference>
<accession>A0A9W5U1H1</accession>
<dbReference type="Proteomes" id="UP000621492">
    <property type="component" value="Unassembled WGS sequence"/>
</dbReference>
<proteinExistence type="predicted"/>
<gene>
    <name evidence="2" type="ORF">GCM10011409_38720</name>
</gene>
<evidence type="ECO:0000313" key="2">
    <source>
        <dbReference type="EMBL" id="GGB57497.1"/>
    </source>
</evidence>
<reference evidence="2" key="1">
    <citation type="journal article" date="2014" name="Int. J. Syst. Evol. Microbiol.">
        <title>Complete genome sequence of Corynebacterium casei LMG S-19264T (=DSM 44701T), isolated from a smear-ripened cheese.</title>
        <authorList>
            <consortium name="US DOE Joint Genome Institute (JGI-PGF)"/>
            <person name="Walter F."/>
            <person name="Albersmeier A."/>
            <person name="Kalinowski J."/>
            <person name="Ruckert C."/>
        </authorList>
    </citation>
    <scope>NUCLEOTIDE SEQUENCE</scope>
    <source>
        <strain evidence="2">CGMCC 1.15454</strain>
    </source>
</reference>
<name>A0A9W5U1H1_9BACI</name>
<evidence type="ECO:0008006" key="4">
    <source>
        <dbReference type="Google" id="ProtNLM"/>
    </source>
</evidence>
<comment type="caution">
    <text evidence="2">The sequence shown here is derived from an EMBL/GenBank/DDBJ whole genome shotgun (WGS) entry which is preliminary data.</text>
</comment>
<reference evidence="2" key="2">
    <citation type="submission" date="2020-09" db="EMBL/GenBank/DDBJ databases">
        <authorList>
            <person name="Sun Q."/>
            <person name="Zhou Y."/>
        </authorList>
    </citation>
    <scope>NUCLEOTIDE SEQUENCE</scope>
    <source>
        <strain evidence="2">CGMCC 1.15454</strain>
    </source>
</reference>
<dbReference type="AlphaFoldDB" id="A0A9W5U1H1"/>
<evidence type="ECO:0000256" key="1">
    <source>
        <dbReference type="SAM" id="Coils"/>
    </source>
</evidence>
<organism evidence="2 3">
    <name type="scientific">Lentibacillus populi</name>
    <dbReference type="NCBI Taxonomy" id="1827502"/>
    <lineage>
        <taxon>Bacteria</taxon>
        <taxon>Bacillati</taxon>
        <taxon>Bacillota</taxon>
        <taxon>Bacilli</taxon>
        <taxon>Bacillales</taxon>
        <taxon>Bacillaceae</taxon>
        <taxon>Lentibacillus</taxon>
    </lineage>
</organism>
<evidence type="ECO:0000313" key="3">
    <source>
        <dbReference type="Proteomes" id="UP000621492"/>
    </source>
</evidence>
<keyword evidence="3" id="KW-1185">Reference proteome</keyword>
<dbReference type="RefSeq" id="WP_230856139.1">
    <property type="nucleotide sequence ID" value="NZ_BMJD01000046.1"/>
</dbReference>
<sequence length="608" mass="67560">MKRDLKINYGVLDEIIAELQTYKKALEGMKESLMKVQSFMQTNQGRSIDAWNQRIDGSTDEIKKYKTQVNDLLSLFENYVTDTTAYISPIARNTMMRVDRNDIWANLEQIESGFTSNVPKALNISYQSPASLFGLFEDPTDAQKEASAFNKRQLESIQSSIQSTQTKLQNKMDDLWDLYNTKVKPFENADDAYNDLAANIKSKYTSFFEGLWDVAETIGKGAWDLVNGLIDGVLGMITGLLTVAGDLGIIVLSGVIPDPIEPAFLRDKAEETADSYKEAVVQFIKDPMRAVESVAQSVTDTVEEKGIMYVTGTALPAVIPSTWGLKGVKAVSKFKGAGKKSPNVAGSKFPYSKEFIQNKINAAKEGLGKVKMPVVYSEVVSTGNMNIPVFGAEMKRLSEIRPQMFSVKSVDGRGTKAENAREVSKDIKENISKLNKKDLDEYRKELNVPETNTVAVGKTNINGLENVIFKGASPEVRNQAKLPSLDDINPNREFKAPYNHIKNPKLAQFTRHAEEDVLNEFNDAIKKTGLDSNDVKGTLYIHQSNPRGVCNKCTKGLIKPFPEDKCGIFYQASKKYPNLKIVVTSEIDKTVKVNGLTSFTLKDGKIIQ</sequence>
<protein>
    <recommendedName>
        <fullName evidence="4">LXG domain-containing protein</fullName>
    </recommendedName>
</protein>
<keyword evidence="1" id="KW-0175">Coiled coil</keyword>